<name>A0A1X7RTI3_ZYMT9</name>
<dbReference type="Proteomes" id="UP000215127">
    <property type="component" value="Chromosome 5"/>
</dbReference>
<dbReference type="EMBL" id="LT853696">
    <property type="protein sequence ID" value="SMQ50501.1"/>
    <property type="molecule type" value="Genomic_DNA"/>
</dbReference>
<protein>
    <submittedName>
        <fullName evidence="1">Uncharacterized protein</fullName>
    </submittedName>
</protein>
<gene>
    <name evidence="1" type="ORF">ZT3D7_G5654</name>
</gene>
<accession>A0A1X7RTI3</accession>
<evidence type="ECO:0000313" key="2">
    <source>
        <dbReference type="Proteomes" id="UP000215127"/>
    </source>
</evidence>
<dbReference type="AlphaFoldDB" id="A0A1X7RTI3"/>
<proteinExistence type="predicted"/>
<reference evidence="1 2" key="1">
    <citation type="submission" date="2016-06" db="EMBL/GenBank/DDBJ databases">
        <authorList>
            <person name="Kjaerup R.B."/>
            <person name="Dalgaard T.S."/>
            <person name="Juul-Madsen H.R."/>
        </authorList>
    </citation>
    <scope>NUCLEOTIDE SEQUENCE [LARGE SCALE GENOMIC DNA]</scope>
</reference>
<organism evidence="1 2">
    <name type="scientific">Zymoseptoria tritici (strain ST99CH_3D7)</name>
    <dbReference type="NCBI Taxonomy" id="1276538"/>
    <lineage>
        <taxon>Eukaryota</taxon>
        <taxon>Fungi</taxon>
        <taxon>Dikarya</taxon>
        <taxon>Ascomycota</taxon>
        <taxon>Pezizomycotina</taxon>
        <taxon>Dothideomycetes</taxon>
        <taxon>Dothideomycetidae</taxon>
        <taxon>Mycosphaerellales</taxon>
        <taxon>Mycosphaerellaceae</taxon>
        <taxon>Zymoseptoria</taxon>
    </lineage>
</organism>
<keyword evidence="2" id="KW-1185">Reference proteome</keyword>
<sequence>MGLPRGFGYRSLPDPALRLGYTVENSEQWQWQVAGKPVAALLQDDLEMADILRRRYGDLLGELRVECEKLQEMENEFGRQIFEAGVALRMRWGEEGRYEEGRRSAIKAIWALEDMQAVCAAKLVVVRGGIRDVEELVRNLGRGPGLAGSRTVDAID</sequence>
<evidence type="ECO:0000313" key="1">
    <source>
        <dbReference type="EMBL" id="SMQ50501.1"/>
    </source>
</evidence>